<evidence type="ECO:0000313" key="3">
    <source>
        <dbReference type="Proteomes" id="UP000436088"/>
    </source>
</evidence>
<sequence length="107" mass="12101">MKCFPASKLATKSFPVKFPLSLFPNIHDTSAIAAAARFSILAPRSLRFYICSDVSRVCERKCSPKRVAVITLDRPKALIAMNLDMDIKYKQILDEWELDPNVKCVLI</sequence>
<organism evidence="2 3">
    <name type="scientific">Hibiscus syriacus</name>
    <name type="common">Rose of Sharon</name>
    <dbReference type="NCBI Taxonomy" id="106335"/>
    <lineage>
        <taxon>Eukaryota</taxon>
        <taxon>Viridiplantae</taxon>
        <taxon>Streptophyta</taxon>
        <taxon>Embryophyta</taxon>
        <taxon>Tracheophyta</taxon>
        <taxon>Spermatophyta</taxon>
        <taxon>Magnoliopsida</taxon>
        <taxon>eudicotyledons</taxon>
        <taxon>Gunneridae</taxon>
        <taxon>Pentapetalae</taxon>
        <taxon>rosids</taxon>
        <taxon>malvids</taxon>
        <taxon>Malvales</taxon>
        <taxon>Malvaceae</taxon>
        <taxon>Malvoideae</taxon>
        <taxon>Hibiscus</taxon>
    </lineage>
</organism>
<keyword evidence="3" id="KW-1185">Reference proteome</keyword>
<protein>
    <recommendedName>
        <fullName evidence="1">Enoyl-CoA hydratase/isomerase domain-containing protein</fullName>
    </recommendedName>
</protein>
<evidence type="ECO:0000313" key="2">
    <source>
        <dbReference type="EMBL" id="KAE8671400.1"/>
    </source>
</evidence>
<dbReference type="AlphaFoldDB" id="A0A6A2XNH1"/>
<dbReference type="Gene3D" id="3.90.226.10">
    <property type="entry name" value="2-enoyl-CoA Hydratase, Chain A, domain 1"/>
    <property type="match status" value="1"/>
</dbReference>
<dbReference type="InterPro" id="IPR029045">
    <property type="entry name" value="ClpP/crotonase-like_dom_sf"/>
</dbReference>
<feature type="domain" description="Enoyl-CoA hydratase/isomerase" evidence="1">
    <location>
        <begin position="68"/>
        <end position="107"/>
    </location>
</feature>
<dbReference type="SUPFAM" id="SSF52096">
    <property type="entry name" value="ClpP/crotonase"/>
    <property type="match status" value="1"/>
</dbReference>
<evidence type="ECO:0000259" key="1">
    <source>
        <dbReference type="Pfam" id="PF16113"/>
    </source>
</evidence>
<reference evidence="2" key="1">
    <citation type="submission" date="2019-09" db="EMBL/GenBank/DDBJ databases">
        <title>Draft genome information of white flower Hibiscus syriacus.</title>
        <authorList>
            <person name="Kim Y.-M."/>
        </authorList>
    </citation>
    <scope>NUCLEOTIDE SEQUENCE [LARGE SCALE GENOMIC DNA]</scope>
    <source>
        <strain evidence="2">YM2019G1</strain>
    </source>
</reference>
<gene>
    <name evidence="2" type="ORF">F3Y22_tig00111954pilonHSYRG00044</name>
</gene>
<proteinExistence type="predicted"/>
<comment type="caution">
    <text evidence="2">The sequence shown here is derived from an EMBL/GenBank/DDBJ whole genome shotgun (WGS) entry which is preliminary data.</text>
</comment>
<name>A0A6A2XNH1_HIBSY</name>
<accession>A0A6A2XNH1</accession>
<dbReference type="Pfam" id="PF16113">
    <property type="entry name" value="ECH_2"/>
    <property type="match status" value="1"/>
</dbReference>
<dbReference type="InterPro" id="IPR045004">
    <property type="entry name" value="ECH_dom"/>
</dbReference>
<dbReference type="EMBL" id="VEPZ02001470">
    <property type="protein sequence ID" value="KAE8671400.1"/>
    <property type="molecule type" value="Genomic_DNA"/>
</dbReference>
<dbReference type="Proteomes" id="UP000436088">
    <property type="component" value="Unassembled WGS sequence"/>
</dbReference>